<dbReference type="PANTHER" id="PTHR33204">
    <property type="entry name" value="TRANSCRIPTIONAL REGULATOR, MARR FAMILY"/>
    <property type="match status" value="1"/>
</dbReference>
<keyword evidence="2" id="KW-0238">DNA-binding</keyword>
<evidence type="ECO:0000313" key="6">
    <source>
        <dbReference type="Proteomes" id="UP000323876"/>
    </source>
</evidence>
<feature type="domain" description="HTH hxlR-type" evidence="4">
    <location>
        <begin position="16"/>
        <end position="115"/>
    </location>
</feature>
<keyword evidence="1" id="KW-0805">Transcription regulation</keyword>
<dbReference type="AlphaFoldDB" id="A0A5N0E8F5"/>
<proteinExistence type="predicted"/>
<name>A0A5N0E8F5_9NOCA</name>
<dbReference type="PROSITE" id="PS51118">
    <property type="entry name" value="HTH_HXLR"/>
    <property type="match status" value="1"/>
</dbReference>
<gene>
    <name evidence="5" type="ORF">F3087_29115</name>
</gene>
<dbReference type="GO" id="GO:0003677">
    <property type="term" value="F:DNA binding"/>
    <property type="evidence" value="ECO:0007669"/>
    <property type="project" value="UniProtKB-KW"/>
</dbReference>
<dbReference type="InterPro" id="IPR036388">
    <property type="entry name" value="WH-like_DNA-bd_sf"/>
</dbReference>
<dbReference type="EMBL" id="VXLC01000015">
    <property type="protein sequence ID" value="KAA8885692.1"/>
    <property type="molecule type" value="Genomic_DNA"/>
</dbReference>
<evidence type="ECO:0000256" key="3">
    <source>
        <dbReference type="ARBA" id="ARBA00023163"/>
    </source>
</evidence>
<dbReference type="CDD" id="cd00090">
    <property type="entry name" value="HTH_ARSR"/>
    <property type="match status" value="1"/>
</dbReference>
<dbReference type="OrthoDB" id="9800966at2"/>
<dbReference type="InterPro" id="IPR036390">
    <property type="entry name" value="WH_DNA-bd_sf"/>
</dbReference>
<sequence>MTDGRQPARPEIKPFCPYYGAAMSLLSKRWAGEILRALVVGPMRFGDFAATIPGITDRVLSQRLKDLEAAELVSREVQPSTPVRIDYRLTPGGEALGAVLLHLNGWALKWITVPGDRSHDRGS</sequence>
<dbReference type="PANTHER" id="PTHR33204:SF37">
    <property type="entry name" value="HTH-TYPE TRANSCRIPTIONAL REGULATOR YODB"/>
    <property type="match status" value="1"/>
</dbReference>
<dbReference type="Proteomes" id="UP000323876">
    <property type="component" value="Unassembled WGS sequence"/>
</dbReference>
<dbReference type="InterPro" id="IPR002577">
    <property type="entry name" value="HTH_HxlR"/>
</dbReference>
<dbReference type="Gene3D" id="1.10.10.10">
    <property type="entry name" value="Winged helix-like DNA-binding domain superfamily/Winged helix DNA-binding domain"/>
    <property type="match status" value="1"/>
</dbReference>
<protein>
    <submittedName>
        <fullName evidence="5">Helix-turn-helix transcriptional regulator</fullName>
    </submittedName>
</protein>
<dbReference type="SUPFAM" id="SSF46785">
    <property type="entry name" value="Winged helix' DNA-binding domain"/>
    <property type="match status" value="1"/>
</dbReference>
<dbReference type="Pfam" id="PF01638">
    <property type="entry name" value="HxlR"/>
    <property type="match status" value="1"/>
</dbReference>
<keyword evidence="3" id="KW-0804">Transcription</keyword>
<keyword evidence="6" id="KW-1185">Reference proteome</keyword>
<evidence type="ECO:0000259" key="4">
    <source>
        <dbReference type="PROSITE" id="PS51118"/>
    </source>
</evidence>
<dbReference type="RefSeq" id="WP_150405250.1">
    <property type="nucleotide sequence ID" value="NZ_JBHJYQ010000011.1"/>
</dbReference>
<dbReference type="InterPro" id="IPR011991">
    <property type="entry name" value="ArsR-like_HTH"/>
</dbReference>
<reference evidence="5 6" key="1">
    <citation type="submission" date="2019-09" db="EMBL/GenBank/DDBJ databases">
        <authorList>
            <person name="Wang X."/>
        </authorList>
    </citation>
    <scope>NUCLEOTIDE SEQUENCE [LARGE SCALE GENOMIC DNA]</scope>
    <source>
        <strain evidence="5 6">CICC 11023</strain>
    </source>
</reference>
<organism evidence="5 6">
    <name type="scientific">Nocardia colli</name>
    <dbReference type="NCBI Taxonomy" id="2545717"/>
    <lineage>
        <taxon>Bacteria</taxon>
        <taxon>Bacillati</taxon>
        <taxon>Actinomycetota</taxon>
        <taxon>Actinomycetes</taxon>
        <taxon>Mycobacteriales</taxon>
        <taxon>Nocardiaceae</taxon>
        <taxon>Nocardia</taxon>
    </lineage>
</organism>
<accession>A0A5N0E8F5</accession>
<evidence type="ECO:0000313" key="5">
    <source>
        <dbReference type="EMBL" id="KAA8885692.1"/>
    </source>
</evidence>
<evidence type="ECO:0000256" key="1">
    <source>
        <dbReference type="ARBA" id="ARBA00023015"/>
    </source>
</evidence>
<evidence type="ECO:0000256" key="2">
    <source>
        <dbReference type="ARBA" id="ARBA00023125"/>
    </source>
</evidence>
<comment type="caution">
    <text evidence="5">The sequence shown here is derived from an EMBL/GenBank/DDBJ whole genome shotgun (WGS) entry which is preliminary data.</text>
</comment>